<dbReference type="SUPFAM" id="SSF52402">
    <property type="entry name" value="Adenine nucleotide alpha hydrolases-like"/>
    <property type="match status" value="1"/>
</dbReference>
<dbReference type="GO" id="GO:0016787">
    <property type="term" value="F:hydrolase activity"/>
    <property type="evidence" value="ECO:0007669"/>
    <property type="project" value="UniProtKB-KW"/>
</dbReference>
<keyword evidence="2" id="KW-0378">Hydrolase</keyword>
<proteinExistence type="predicted"/>
<dbReference type="InterPro" id="IPR014729">
    <property type="entry name" value="Rossmann-like_a/b/a_fold"/>
</dbReference>
<dbReference type="RefSeq" id="WP_148954994.1">
    <property type="nucleotide sequence ID" value="NZ_VTEG01000023.1"/>
</dbReference>
<name>A0A5D4M540_9BACI</name>
<reference evidence="2 3" key="1">
    <citation type="submission" date="2019-08" db="EMBL/GenBank/DDBJ databases">
        <title>Bacillus genomes from the desert of Cuatro Cienegas, Coahuila.</title>
        <authorList>
            <person name="Olmedo-Alvarez G."/>
        </authorList>
    </citation>
    <scope>NUCLEOTIDE SEQUENCE [LARGE SCALE GENOMIC DNA]</scope>
    <source>
        <strain evidence="2 3">CH128b_4D</strain>
    </source>
</reference>
<dbReference type="AlphaFoldDB" id="A0A5D4M540"/>
<dbReference type="EMBL" id="VTEG01000023">
    <property type="protein sequence ID" value="TYR96756.1"/>
    <property type="molecule type" value="Genomic_DNA"/>
</dbReference>
<protein>
    <submittedName>
        <fullName evidence="2">Adenine nucleotide alpha hydrolase</fullName>
    </submittedName>
</protein>
<dbReference type="Gene3D" id="3.90.1490.10">
    <property type="entry name" value="putative n-type atp pyrophosphatase, domain 2"/>
    <property type="match status" value="1"/>
</dbReference>
<evidence type="ECO:0000259" key="1">
    <source>
        <dbReference type="Pfam" id="PF01902"/>
    </source>
</evidence>
<accession>A0A5D4M540</accession>
<evidence type="ECO:0000313" key="3">
    <source>
        <dbReference type="Proteomes" id="UP000325182"/>
    </source>
</evidence>
<dbReference type="Pfam" id="PF01902">
    <property type="entry name" value="Diphthami_syn_2"/>
    <property type="match status" value="1"/>
</dbReference>
<dbReference type="CDD" id="cd01994">
    <property type="entry name" value="AANH_PF0828-like"/>
    <property type="match status" value="1"/>
</dbReference>
<feature type="domain" description="Diphthamide synthase" evidence="1">
    <location>
        <begin position="8"/>
        <end position="219"/>
    </location>
</feature>
<gene>
    <name evidence="2" type="ORF">FZC84_19980</name>
</gene>
<sequence length="220" mass="25074">MKKNICLSWSGGRDSMVMLDRLHSSKEWNPSRLLTTLAEEEQRVMMHDIPLSLLKKQAKALNLPLLPILMKQGADNAEYEAGMSSALGSLSEQEITAVAFGDIFLEDIKAYRERQMSQTPLEPVFPLWGDSTLDLSREFIDKGYKAVLVCVDGSKLDPSFLGREYNENLLRDLPQGIDPCGENGEFHTFVYDGPLFKKPVDFNKKETVQKFERFHYLHVE</sequence>
<evidence type="ECO:0000313" key="2">
    <source>
        <dbReference type="EMBL" id="TYR96756.1"/>
    </source>
</evidence>
<dbReference type="InterPro" id="IPR002761">
    <property type="entry name" value="Diphthami_syn_dom"/>
</dbReference>
<organism evidence="2 3">
    <name type="scientific">Rossellomorea vietnamensis</name>
    <dbReference type="NCBI Taxonomy" id="218284"/>
    <lineage>
        <taxon>Bacteria</taxon>
        <taxon>Bacillati</taxon>
        <taxon>Bacillota</taxon>
        <taxon>Bacilli</taxon>
        <taxon>Bacillales</taxon>
        <taxon>Bacillaceae</taxon>
        <taxon>Rossellomorea</taxon>
    </lineage>
</organism>
<comment type="caution">
    <text evidence="2">The sequence shown here is derived from an EMBL/GenBank/DDBJ whole genome shotgun (WGS) entry which is preliminary data.</text>
</comment>
<dbReference type="Proteomes" id="UP000325182">
    <property type="component" value="Unassembled WGS sequence"/>
</dbReference>
<dbReference type="Gene3D" id="3.40.50.620">
    <property type="entry name" value="HUPs"/>
    <property type="match status" value="1"/>
</dbReference>